<dbReference type="InterPro" id="IPR045034">
    <property type="entry name" value="O-acyltransferase_WSD1-like"/>
</dbReference>
<evidence type="ECO:0000256" key="11">
    <source>
        <dbReference type="SAM" id="MobiDB-lite"/>
    </source>
</evidence>
<feature type="compositionally biased region" description="Basic and acidic residues" evidence="11">
    <location>
        <begin position="511"/>
        <end position="526"/>
    </location>
</feature>
<dbReference type="RefSeq" id="WP_345196924.1">
    <property type="nucleotide sequence ID" value="NZ_BAABFL010000415.1"/>
</dbReference>
<comment type="pathway">
    <text evidence="1">Glycerolipid metabolism; triacylglycerol biosynthesis.</text>
</comment>
<proteinExistence type="inferred from homology"/>
<evidence type="ECO:0000256" key="5">
    <source>
        <dbReference type="ARBA" id="ARBA00022516"/>
    </source>
</evidence>
<feature type="domain" description="O-acyltransferase WSD1 C-terminal" evidence="13">
    <location>
        <begin position="315"/>
        <end position="466"/>
    </location>
</feature>
<dbReference type="PANTHER" id="PTHR31650">
    <property type="entry name" value="O-ACYLTRANSFERASE (WSD1-LIKE) FAMILY PROTEIN"/>
    <property type="match status" value="1"/>
</dbReference>
<dbReference type="InterPro" id="IPR004255">
    <property type="entry name" value="O-acyltransferase_WSD1_N"/>
</dbReference>
<dbReference type="InterPro" id="IPR009721">
    <property type="entry name" value="O-acyltransferase_WSD1_C"/>
</dbReference>
<evidence type="ECO:0000259" key="13">
    <source>
        <dbReference type="Pfam" id="PF06974"/>
    </source>
</evidence>
<dbReference type="EC" id="2.3.1.20" evidence="4"/>
<evidence type="ECO:0000256" key="1">
    <source>
        <dbReference type="ARBA" id="ARBA00004771"/>
    </source>
</evidence>
<accession>A0ABP8V3M6</accession>
<evidence type="ECO:0000256" key="10">
    <source>
        <dbReference type="ARBA" id="ARBA00048109"/>
    </source>
</evidence>
<feature type="domain" description="O-acyltransferase WSD1-like N-terminal" evidence="12">
    <location>
        <begin position="4"/>
        <end position="274"/>
    </location>
</feature>
<keyword evidence="15" id="KW-1185">Reference proteome</keyword>
<evidence type="ECO:0000259" key="12">
    <source>
        <dbReference type="Pfam" id="PF03007"/>
    </source>
</evidence>
<evidence type="ECO:0000256" key="8">
    <source>
        <dbReference type="ARBA" id="ARBA00023098"/>
    </source>
</evidence>
<comment type="catalytic activity">
    <reaction evidence="10">
        <text>an acyl-CoA + a 1,2-diacyl-sn-glycerol = a triacyl-sn-glycerol + CoA</text>
        <dbReference type="Rhea" id="RHEA:10868"/>
        <dbReference type="ChEBI" id="CHEBI:17815"/>
        <dbReference type="ChEBI" id="CHEBI:57287"/>
        <dbReference type="ChEBI" id="CHEBI:58342"/>
        <dbReference type="ChEBI" id="CHEBI:64615"/>
        <dbReference type="EC" id="2.3.1.20"/>
    </reaction>
</comment>
<sequence>MEQLSALDTAFLNLETGSTPMHVGSLGIYDQSTVPGEKLGFKDIIRYFESRLPKVPALRSRMVDVPMGLDYPYWISDPDFDIEFHLRHIALPHPGDWRQLCIQVARLHARPLDMGRPPWEIYVIEGLDKIPGLPEGSFAIVSKVHHALVDGVFGAQLMAAMHDLGPNTKINLPDKPWIVDRVPTGVELLSRAAFNSVRNVMNKGKVLGRYALPAATNIVKKKLSGQSCNLFSAPKTRFNDRVSSHRVFEAVSFDLSEIKKVKNALPGITLNDVMVNIVAGALRRYLKSKGELPEESMTGMLPISVRPDAKQNQQGNQISFMFPKIYTDIEDTVERLQAIHKATAAGKDTNEQFGGGQALESAALLPTTVTNLIMRSLVKYNVTNYVKPLFNTVITNVPGPQLPLYHAGAKLVSFYGSGICYDTMGLFHILFSYNGNITISVTCCRNMMPDPAFYADCLRYSFKEMQKALLGETKKTNVVTPIKKASDKKVADSDTKVAKPVATEAKTTTGRSEKAATTKPVAEKKSTARKSVRKKSATTSSVEEKQTESSMENDVAKVKES</sequence>
<feature type="region of interest" description="Disordered" evidence="11">
    <location>
        <begin position="483"/>
        <end position="561"/>
    </location>
</feature>
<evidence type="ECO:0000313" key="15">
    <source>
        <dbReference type="Proteomes" id="UP001500604"/>
    </source>
</evidence>
<evidence type="ECO:0000256" key="9">
    <source>
        <dbReference type="ARBA" id="ARBA00023315"/>
    </source>
</evidence>
<evidence type="ECO:0000256" key="7">
    <source>
        <dbReference type="ARBA" id="ARBA00022798"/>
    </source>
</evidence>
<gene>
    <name evidence="14" type="ORF">GCM10023116_29830</name>
</gene>
<organism evidence="14 15">
    <name type="scientific">Kistimonas scapharcae</name>
    <dbReference type="NCBI Taxonomy" id="1036133"/>
    <lineage>
        <taxon>Bacteria</taxon>
        <taxon>Pseudomonadati</taxon>
        <taxon>Pseudomonadota</taxon>
        <taxon>Gammaproteobacteria</taxon>
        <taxon>Oceanospirillales</taxon>
        <taxon>Endozoicomonadaceae</taxon>
        <taxon>Kistimonas</taxon>
    </lineage>
</organism>
<evidence type="ECO:0000313" key="14">
    <source>
        <dbReference type="EMBL" id="GAA4650700.1"/>
    </source>
</evidence>
<dbReference type="InterPro" id="IPR014292">
    <property type="entry name" value="Acyl_transf_WS/DGAT"/>
</dbReference>
<keyword evidence="8" id="KW-0443">Lipid metabolism</keyword>
<keyword evidence="7" id="KW-0319">Glycerol metabolism</keyword>
<dbReference type="Pfam" id="PF03007">
    <property type="entry name" value="WS_DGAT_cat"/>
    <property type="match status" value="1"/>
</dbReference>
<protein>
    <recommendedName>
        <fullName evidence="4">diacylglycerol O-acyltransferase</fullName>
        <ecNumber evidence="4">2.3.1.20</ecNumber>
    </recommendedName>
</protein>
<keyword evidence="9" id="KW-0012">Acyltransferase</keyword>
<keyword evidence="5" id="KW-0444">Lipid biosynthesis</keyword>
<dbReference type="Pfam" id="PF06974">
    <property type="entry name" value="WS_DGAT_C"/>
    <property type="match status" value="1"/>
</dbReference>
<evidence type="ECO:0000256" key="3">
    <source>
        <dbReference type="ARBA" id="ARBA00009587"/>
    </source>
</evidence>
<evidence type="ECO:0000256" key="4">
    <source>
        <dbReference type="ARBA" id="ARBA00013244"/>
    </source>
</evidence>
<evidence type="ECO:0000256" key="6">
    <source>
        <dbReference type="ARBA" id="ARBA00022679"/>
    </source>
</evidence>
<keyword evidence="6" id="KW-0808">Transferase</keyword>
<name>A0ABP8V3M6_9GAMM</name>
<dbReference type="PANTHER" id="PTHR31650:SF1">
    <property type="entry name" value="WAX ESTER SYNTHASE_DIACYLGLYCEROL ACYLTRANSFERASE 4-RELATED"/>
    <property type="match status" value="1"/>
</dbReference>
<feature type="compositionally biased region" description="Basic and acidic residues" evidence="11">
    <location>
        <begin position="484"/>
        <end position="497"/>
    </location>
</feature>
<comment type="similarity">
    <text evidence="3">Belongs to the long-chain O-acyltransferase family.</text>
</comment>
<dbReference type="SUPFAM" id="SSF52777">
    <property type="entry name" value="CoA-dependent acyltransferases"/>
    <property type="match status" value="1"/>
</dbReference>
<reference evidence="15" key="1">
    <citation type="journal article" date="2019" name="Int. J. Syst. Evol. Microbiol.">
        <title>The Global Catalogue of Microorganisms (GCM) 10K type strain sequencing project: providing services to taxonomists for standard genome sequencing and annotation.</title>
        <authorList>
            <consortium name="The Broad Institute Genomics Platform"/>
            <consortium name="The Broad Institute Genome Sequencing Center for Infectious Disease"/>
            <person name="Wu L."/>
            <person name="Ma J."/>
        </authorList>
    </citation>
    <scope>NUCLEOTIDE SEQUENCE [LARGE SCALE GENOMIC DNA]</scope>
    <source>
        <strain evidence="15">JCM 17805</strain>
    </source>
</reference>
<dbReference type="NCBIfam" id="TIGR02946">
    <property type="entry name" value="acyl_WS_DGAT"/>
    <property type="match status" value="1"/>
</dbReference>
<comment type="caution">
    <text evidence="14">The sequence shown here is derived from an EMBL/GenBank/DDBJ whole genome shotgun (WGS) entry which is preliminary data.</text>
</comment>
<dbReference type="EMBL" id="BAABFL010000415">
    <property type="protein sequence ID" value="GAA4650700.1"/>
    <property type="molecule type" value="Genomic_DNA"/>
</dbReference>
<dbReference type="Proteomes" id="UP001500604">
    <property type="component" value="Unassembled WGS sequence"/>
</dbReference>
<evidence type="ECO:0000256" key="2">
    <source>
        <dbReference type="ARBA" id="ARBA00005189"/>
    </source>
</evidence>
<feature type="compositionally biased region" description="Basic residues" evidence="11">
    <location>
        <begin position="527"/>
        <end position="536"/>
    </location>
</feature>
<comment type="pathway">
    <text evidence="2">Lipid metabolism.</text>
</comment>